<keyword evidence="2" id="KW-1185">Reference proteome</keyword>
<name>A0A2W2BYM8_9BACT</name>
<dbReference type="OrthoDB" id="675726at2"/>
<dbReference type="Proteomes" id="UP000248745">
    <property type="component" value="Unassembled WGS sequence"/>
</dbReference>
<gene>
    <name evidence="1" type="ORF">DN068_11270</name>
</gene>
<dbReference type="EMBL" id="QKTW01000016">
    <property type="protein sequence ID" value="PZF72983.1"/>
    <property type="molecule type" value="Genomic_DNA"/>
</dbReference>
<evidence type="ECO:0000313" key="1">
    <source>
        <dbReference type="EMBL" id="PZF72983.1"/>
    </source>
</evidence>
<dbReference type="AlphaFoldDB" id="A0A2W2BYM8"/>
<protein>
    <submittedName>
        <fullName evidence="1">Uncharacterized protein</fullName>
    </submittedName>
</protein>
<comment type="caution">
    <text evidence="1">The sequence shown here is derived from an EMBL/GenBank/DDBJ whole genome shotgun (WGS) entry which is preliminary data.</text>
</comment>
<organism evidence="1 2">
    <name type="scientific">Taibaiella soli</name>
    <dbReference type="NCBI Taxonomy" id="1649169"/>
    <lineage>
        <taxon>Bacteria</taxon>
        <taxon>Pseudomonadati</taxon>
        <taxon>Bacteroidota</taxon>
        <taxon>Chitinophagia</taxon>
        <taxon>Chitinophagales</taxon>
        <taxon>Chitinophagaceae</taxon>
        <taxon>Taibaiella</taxon>
    </lineage>
</organism>
<accession>A0A2W2BYM8</accession>
<dbReference type="RefSeq" id="WP_110999015.1">
    <property type="nucleotide sequence ID" value="NZ_QKTW01000016.1"/>
</dbReference>
<sequence>MWQDRGKVWMHYLNDIIAADLYSAVFLSSYMRHSVITRHYVNFLEVIDLQKYKVIRKFPKVKAAIKDRSNIPFVFVIGKN</sequence>
<evidence type="ECO:0000313" key="2">
    <source>
        <dbReference type="Proteomes" id="UP000248745"/>
    </source>
</evidence>
<proteinExistence type="predicted"/>
<reference evidence="1 2" key="1">
    <citation type="submission" date="2018-06" db="EMBL/GenBank/DDBJ databases">
        <title>Mucibacter soli gen. nov., sp. nov., a new member of the family Chitinophagaceae producing mucin.</title>
        <authorList>
            <person name="Kim M.-K."/>
            <person name="Park S."/>
            <person name="Kim T.-S."/>
            <person name="Joung Y."/>
            <person name="Han J.-H."/>
            <person name="Kim S.B."/>
        </authorList>
    </citation>
    <scope>NUCLEOTIDE SEQUENCE [LARGE SCALE GENOMIC DNA]</scope>
    <source>
        <strain evidence="1 2">R1-15</strain>
    </source>
</reference>